<protein>
    <recommendedName>
        <fullName evidence="3">Ig-like domain-containing protein</fullName>
    </recommendedName>
</protein>
<evidence type="ECO:0000313" key="4">
    <source>
        <dbReference type="Ensembl" id="ENSDLAP00005037888.2"/>
    </source>
</evidence>
<keyword evidence="5" id="KW-1185">Reference proteome</keyword>
<dbReference type="AlphaFoldDB" id="A0A8C4H789"/>
<dbReference type="InterPro" id="IPR007110">
    <property type="entry name" value="Ig-like_dom"/>
</dbReference>
<dbReference type="Proteomes" id="UP000694389">
    <property type="component" value="Unassembled WGS sequence"/>
</dbReference>
<name>A0A8C4H789_DICLA</name>
<keyword evidence="2" id="KW-0472">Membrane</keyword>
<reference evidence="4" key="1">
    <citation type="submission" date="2025-05" db="UniProtKB">
        <authorList>
            <consortium name="Ensembl"/>
        </authorList>
    </citation>
    <scope>IDENTIFICATION</scope>
</reference>
<evidence type="ECO:0000259" key="3">
    <source>
        <dbReference type="PROSITE" id="PS50835"/>
    </source>
</evidence>
<dbReference type="InterPro" id="IPR003599">
    <property type="entry name" value="Ig_sub"/>
</dbReference>
<feature type="region of interest" description="Disordered" evidence="1">
    <location>
        <begin position="1"/>
        <end position="22"/>
    </location>
</feature>
<dbReference type="Pfam" id="PF07679">
    <property type="entry name" value="I-set"/>
    <property type="match status" value="1"/>
</dbReference>
<feature type="transmembrane region" description="Helical" evidence="2">
    <location>
        <begin position="1064"/>
        <end position="1088"/>
    </location>
</feature>
<sequence>MEKNYIFTDSSKCTFPPDDPPRPTLTPSTLEVEEGTSVSLKCSAPAPCLSHSPTLTWTPSLGHNQETLEENQDKTKVKTSVVNFTASHLHHRQEISCTAVYNKQDGSTESSVSTSLTADISCPFKVTMPQTVEVLRGSCVTIPCSFDIKANFRSNLDRTCKAMWKNEQRTVVFDSSNPQLSTIKGKLTGDLIKTDCTTTLNNMQPEHSNRYYLRLECDNPLKYDFNQQKLDISVKNDPLRPTLTPSTLEVKEGTSVSLKCSAPAPCLSHPPTLTWTPSLGHSQETLEENQDKTKVKTSVVTFTASHLHHRQEISCTAVYNKQDGSTESSVSTSLTADISCPFKVIMPQTIEVLKGSCVTIPCSFDIKDEFKSNLDGTCKAMWKNDQDVVVFDSSYPQLSTIKGNLTGDLTKRDCTTTLNNMQSEHSNKYYLRLECNNKLKHNFNEQKLDITVKDDPLRPTLTPSTLEVEEGTSVSLKCSAPAPCLSHPPTLTWTPSLGHSQETLEENQDKTKVKTSVVTFTASHLHHRQEISCTAVYNKQDGSTESSVSTSLTADISCPFKVIMPQTIEVLKGSSVTIPCSFCITADFRSNLDGTCKAMWKNDQGTVVFDSSNPQSSTIKGNLTGDLTKRDCTTTLNNMQPEHSNKYYLRMECDKRLKHNFNEQKLDISVKDDPHRPTLTPSTLEVEEGTSVSLKCSAPAPCLSHPPTLTWTPSLGHSQETLEENQDKTKVKTSVVTFTASHLHHRQEISCTAVYNKQDGSTESSVSTSLTADISYSPKHTTVSVSPSGPVPEDSTVTLTCSSTANPAVRNYTWYRADGGQETFIGTGRVLNIEASEVSGPFFCKAENDLGAGRSNISQIDVQYSPKHTTVSVSPSGPVPEDSTVTLTCSSTANPAVRNYTWYRADGGQETFIGTGRVLNIKASEVSGPFFCKAENDLGAGRSHISQIDVLFAPQILPSFYCIKTADQLNCSCETVGKPSPSLQWYLDGLPVNHSDKFAISNELLNETRLKIIITVNQPQERDLSTLLCRSSNSLGSASQPFYVLQTSAESQGLEQHCGPYSGILLLAVAGVSLSVNVLYTIYVVFLWKGRKSVKPKEEDMTYMSLDRRDTSPEYDVIAQTPR</sequence>
<feature type="domain" description="Ig-like" evidence="3">
    <location>
        <begin position="778"/>
        <end position="861"/>
    </location>
</feature>
<dbReference type="Ensembl" id="ENSDLAT00005040444.2">
    <property type="protein sequence ID" value="ENSDLAP00005037888.2"/>
    <property type="gene ID" value="ENSDLAG00005026464.1"/>
</dbReference>
<dbReference type="Gene3D" id="2.60.40.10">
    <property type="entry name" value="Immunoglobulins"/>
    <property type="match status" value="10"/>
</dbReference>
<dbReference type="InterPro" id="IPR036179">
    <property type="entry name" value="Ig-like_dom_sf"/>
</dbReference>
<dbReference type="PANTHER" id="PTHR46484">
    <property type="entry name" value="SI:CH211-171H4.5-RELATED"/>
    <property type="match status" value="1"/>
</dbReference>
<evidence type="ECO:0000256" key="2">
    <source>
        <dbReference type="SAM" id="Phobius"/>
    </source>
</evidence>
<dbReference type="SMART" id="SM00409">
    <property type="entry name" value="IG"/>
    <property type="match status" value="9"/>
</dbReference>
<dbReference type="PROSITE" id="PS50835">
    <property type="entry name" value="IG_LIKE"/>
    <property type="match status" value="7"/>
</dbReference>
<accession>A0A8C4H789</accession>
<dbReference type="SUPFAM" id="SSF48726">
    <property type="entry name" value="Immunoglobulin"/>
    <property type="match status" value="7"/>
</dbReference>
<keyword evidence="2" id="KW-0812">Transmembrane</keyword>
<dbReference type="SMART" id="SM00408">
    <property type="entry name" value="IGc2"/>
    <property type="match status" value="2"/>
</dbReference>
<dbReference type="InterPro" id="IPR013098">
    <property type="entry name" value="Ig_I-set"/>
</dbReference>
<feature type="domain" description="Ig-like" evidence="3">
    <location>
        <begin position="866"/>
        <end position="949"/>
    </location>
</feature>
<dbReference type="GeneTree" id="ENSGT01150000286924"/>
<feature type="domain" description="Ig-like" evidence="3">
    <location>
        <begin position="241"/>
        <end position="331"/>
    </location>
</feature>
<keyword evidence="2" id="KW-1133">Transmembrane helix</keyword>
<dbReference type="InterPro" id="IPR003598">
    <property type="entry name" value="Ig_sub2"/>
</dbReference>
<dbReference type="InterPro" id="IPR013783">
    <property type="entry name" value="Ig-like_fold"/>
</dbReference>
<feature type="domain" description="Ig-like" evidence="3">
    <location>
        <begin position="954"/>
        <end position="1045"/>
    </location>
</feature>
<dbReference type="Pfam" id="PF13927">
    <property type="entry name" value="Ig_3"/>
    <property type="match status" value="2"/>
</dbReference>
<feature type="domain" description="Ig-like" evidence="3">
    <location>
        <begin position="459"/>
        <end position="549"/>
    </location>
</feature>
<organism evidence="4 5">
    <name type="scientific">Dicentrarchus labrax</name>
    <name type="common">European seabass</name>
    <name type="synonym">Morone labrax</name>
    <dbReference type="NCBI Taxonomy" id="13489"/>
    <lineage>
        <taxon>Eukaryota</taxon>
        <taxon>Metazoa</taxon>
        <taxon>Chordata</taxon>
        <taxon>Craniata</taxon>
        <taxon>Vertebrata</taxon>
        <taxon>Euteleostomi</taxon>
        <taxon>Actinopterygii</taxon>
        <taxon>Neopterygii</taxon>
        <taxon>Teleostei</taxon>
        <taxon>Neoteleostei</taxon>
        <taxon>Acanthomorphata</taxon>
        <taxon>Eupercaria</taxon>
        <taxon>Moronidae</taxon>
        <taxon>Dicentrarchus</taxon>
    </lineage>
</organism>
<proteinExistence type="predicted"/>
<dbReference type="Ensembl" id="ENSDLAT00005069242.1">
    <property type="protein sequence ID" value="ENSDLAP00005082737.1"/>
    <property type="gene ID" value="ENSDLAG00005032566.1"/>
</dbReference>
<feature type="domain" description="Ig-like" evidence="3">
    <location>
        <begin position="677"/>
        <end position="767"/>
    </location>
</feature>
<dbReference type="PANTHER" id="PTHR46484:SF8">
    <property type="entry name" value="B-CELL RECEPTOR CD22-LIKE-RELATED"/>
    <property type="match status" value="1"/>
</dbReference>
<feature type="domain" description="Ig-like" evidence="3">
    <location>
        <begin position="21"/>
        <end position="113"/>
    </location>
</feature>
<evidence type="ECO:0000256" key="1">
    <source>
        <dbReference type="SAM" id="MobiDB-lite"/>
    </source>
</evidence>
<evidence type="ECO:0000313" key="5">
    <source>
        <dbReference type="Proteomes" id="UP000694389"/>
    </source>
</evidence>